<organism evidence="2 3">
    <name type="scientific">Niveibacterium microcysteis</name>
    <dbReference type="NCBI Taxonomy" id="2811415"/>
    <lineage>
        <taxon>Bacteria</taxon>
        <taxon>Pseudomonadati</taxon>
        <taxon>Pseudomonadota</taxon>
        <taxon>Betaproteobacteria</taxon>
        <taxon>Rhodocyclales</taxon>
        <taxon>Rhodocyclaceae</taxon>
        <taxon>Niveibacterium</taxon>
    </lineage>
</organism>
<feature type="transmembrane region" description="Helical" evidence="1">
    <location>
        <begin position="134"/>
        <end position="157"/>
    </location>
</feature>
<keyword evidence="1" id="KW-0812">Transmembrane</keyword>
<name>A0ABX7MB58_9RHOO</name>
<proteinExistence type="predicted"/>
<dbReference type="RefSeq" id="WP_206256041.1">
    <property type="nucleotide sequence ID" value="NZ_CP071060.1"/>
</dbReference>
<reference evidence="2 3" key="1">
    <citation type="submission" date="2021-02" db="EMBL/GenBank/DDBJ databases">
        <title>Niveibacterium changnyeongensis HC41.</title>
        <authorList>
            <person name="Kang M."/>
        </authorList>
    </citation>
    <scope>NUCLEOTIDE SEQUENCE [LARGE SCALE GENOMIC DNA]</scope>
    <source>
        <strain evidence="2 3">HC41</strain>
    </source>
</reference>
<keyword evidence="1" id="KW-0472">Membrane</keyword>
<dbReference type="InterPro" id="IPR046730">
    <property type="entry name" value="DUF6622"/>
</dbReference>
<evidence type="ECO:0000256" key="1">
    <source>
        <dbReference type="SAM" id="Phobius"/>
    </source>
</evidence>
<accession>A0ABX7MB58</accession>
<gene>
    <name evidence="2" type="ORF">JY500_08500</name>
</gene>
<evidence type="ECO:0000313" key="2">
    <source>
        <dbReference type="EMBL" id="QSI78629.1"/>
    </source>
</evidence>
<evidence type="ECO:0008006" key="4">
    <source>
        <dbReference type="Google" id="ProtNLM"/>
    </source>
</evidence>
<feature type="transmembrane region" description="Helical" evidence="1">
    <location>
        <begin position="6"/>
        <end position="26"/>
    </location>
</feature>
<dbReference type="Pfam" id="PF20327">
    <property type="entry name" value="DUF6622"/>
    <property type="match status" value="1"/>
</dbReference>
<dbReference type="Proteomes" id="UP000663570">
    <property type="component" value="Chromosome"/>
</dbReference>
<keyword evidence="3" id="KW-1185">Reference proteome</keyword>
<feature type="transmembrane region" description="Helical" evidence="1">
    <location>
        <begin position="62"/>
        <end position="82"/>
    </location>
</feature>
<feature type="transmembrane region" description="Helical" evidence="1">
    <location>
        <begin position="38"/>
        <end position="56"/>
    </location>
</feature>
<evidence type="ECO:0000313" key="3">
    <source>
        <dbReference type="Proteomes" id="UP000663570"/>
    </source>
</evidence>
<sequence length="163" mass="17754">MILQILANTPAWVFALFFFLLGLGLMQTRTRTVRRFPALILPAGMVVLSLAGINSSFGLKPLPLLCWASTLVIASLVGHHVFRDARVTYNATTHAFVVPGSWVPLTVIMAIFFAKYVYAVMHALNAAVLNTTPLIVALSALYGLLSGYFTAKALNLIHLVRKA</sequence>
<dbReference type="EMBL" id="CP071060">
    <property type="protein sequence ID" value="QSI78629.1"/>
    <property type="molecule type" value="Genomic_DNA"/>
</dbReference>
<feature type="transmembrane region" description="Helical" evidence="1">
    <location>
        <begin position="94"/>
        <end position="114"/>
    </location>
</feature>
<keyword evidence="1" id="KW-1133">Transmembrane helix</keyword>
<protein>
    <recommendedName>
        <fullName evidence="4">DUF1453 domain-containing protein</fullName>
    </recommendedName>
</protein>